<evidence type="ECO:0000256" key="1">
    <source>
        <dbReference type="ARBA" id="ARBA00004328"/>
    </source>
</evidence>
<comment type="subcellular location">
    <subcellularLocation>
        <location evidence="1">Virion</location>
    </subcellularLocation>
</comment>
<evidence type="ECO:0000256" key="2">
    <source>
        <dbReference type="ARBA" id="ARBA00022801"/>
    </source>
</evidence>
<dbReference type="GO" id="GO:0005576">
    <property type="term" value="C:extracellular region"/>
    <property type="evidence" value="ECO:0007669"/>
    <property type="project" value="InterPro"/>
</dbReference>
<dbReference type="InterPro" id="IPR003610">
    <property type="entry name" value="CBM5/12"/>
</dbReference>
<sequence>MADFRLGRLKFNWTGDWVAATDYVIDDIVKFGANTYVAKANHTASSNESMWYSQDAQYWDLHTESLDNKGDWAQGTFYKLNDVVKYGNSVYRVIQSHTAAAEFADDEANFELFVAGLVFEDTYDAVTTYQPGDVVSFGGYTYVATSIHSGSSPNLLTNWEIVTTGFKVKGTWDGATEYVPGDVVLLGGNSYVAKTTNTGQNPGSSAADWDFIVGGFTWQGIWDVATTYYAGDAVVRNSNSYIAVAESTGEEPETDATGTYWNTLAEGAQANVLTQTGDVLYRAGAGAARLPIGNNGQVFAVSPTGVPQWENNNVTDPVYYVTEEGSDGNTGENISRSFASLSYAVTQVTGPATIYVKAGTYFETLPIIVPEYVSIVGDNMRTSTIKPDAGQNSRVLELTLAGSVADEYKVDGLVISNGAGSKTAYVLHTKIVSGNDVIQILPITGGDWTTADTYESGASDTPISTVDNVLNEHATMFYMSNKSMLKDLVMDGMEGFVPSLSDPKDLNTATIKGVFLRLWPNSPTTKSPYISQCSAFSQAGVGAIVDGDVHKKWEGTATPSNKSMLFDSFTQIHESNGVGFWLTNNGNSEIVSSFTYYAHISYCASNGGNIRSLAGNSSWGNYGIISSGFNADEVTKDGRIDGEELNYQPETLSDIFNVGERIEGFTSGAIAEVLSQQVGVAKLLIRPLKGSFISNETITGDASSSTAVLDTAATYQDGQKGFTLIVRDLDSAPKPGGSIEFITGPNGEGPDIFTYVISNSSYKVPDGKGDLVVTRGSLGTASVTHDGLSDIVRYTVSGQTTLTAAPNGTTTQLAVTSINGMSNGGFLIIDNEMVQITGFPNPNTVDVVRGVQTTTAAPHNASAVATIVTAYNPTQTENIGDLTNSQTSIRVFAEDNIQGGDYIRIDNEFMLVNASVEDPNGQVTLILAEEKPNPSYDGQNFKIRYLYSQVRLTGHDFLNIGTGTKTQTNFPGLPIQSPAPGNEVTENFPGRVYYVSTDQDGNFSVGKYFRVNQSTGSTTLNASSFDLSGLTSLQLGSIGGQIGESINEFSSDGTLSSDSNQKVPTESAVKTYVDTELTNLKGYIFWAGGI</sequence>
<dbReference type="Proteomes" id="UP000240920">
    <property type="component" value="Segment"/>
</dbReference>
<protein>
    <submittedName>
        <fullName evidence="5">Tail fiber-like protein</fullName>
    </submittedName>
</protein>
<dbReference type="SMART" id="SM00495">
    <property type="entry name" value="ChtBD3"/>
    <property type="match status" value="3"/>
</dbReference>
<dbReference type="InterPro" id="IPR036573">
    <property type="entry name" value="CBM_sf_5/12"/>
</dbReference>
<evidence type="ECO:0000256" key="3">
    <source>
        <dbReference type="ARBA" id="ARBA00022844"/>
    </source>
</evidence>
<feature type="domain" description="Chitin-binding type-3" evidence="4">
    <location>
        <begin position="219"/>
        <end position="264"/>
    </location>
</feature>
<keyword evidence="3" id="KW-0946">Virion</keyword>
<name>A0A1D8KIZ6_9CAUD</name>
<dbReference type="InterPro" id="IPR012334">
    <property type="entry name" value="Pectin_lyas_fold"/>
</dbReference>
<dbReference type="Gene3D" id="2.160.20.10">
    <property type="entry name" value="Single-stranded right-handed beta-helix, Pectin lyase-like"/>
    <property type="match status" value="1"/>
</dbReference>
<proteinExistence type="predicted"/>
<dbReference type="GO" id="GO:0051701">
    <property type="term" value="P:biological process involved in interaction with host"/>
    <property type="evidence" value="ECO:0007669"/>
    <property type="project" value="UniProtKB-ARBA"/>
</dbReference>
<reference evidence="5 6" key="1">
    <citation type="journal article" date="2016" name="Virology">
        <title>The genomic content and context of auxiliary metabolic genes in marine cyanomyoviruses.</title>
        <authorList>
            <person name="Crummett L.T."/>
            <person name="Puxty R.J."/>
            <person name="Weihe C."/>
            <person name="Marston M.F."/>
            <person name="Martiny J.B."/>
        </authorList>
    </citation>
    <scope>NUCLEOTIDE SEQUENCE [LARGE SCALE GENOMIC DNA]</scope>
    <source>
        <strain evidence="5">0808SB25</strain>
    </source>
</reference>
<dbReference type="GO" id="GO:0005975">
    <property type="term" value="P:carbohydrate metabolic process"/>
    <property type="evidence" value="ECO:0007669"/>
    <property type="project" value="InterPro"/>
</dbReference>
<dbReference type="CDD" id="cd12215">
    <property type="entry name" value="ChiC_BD"/>
    <property type="match status" value="1"/>
</dbReference>
<dbReference type="Pfam" id="PF02839">
    <property type="entry name" value="CBM_5_12"/>
    <property type="match status" value="1"/>
</dbReference>
<dbReference type="SUPFAM" id="SSF51126">
    <property type="entry name" value="Pectin lyase-like"/>
    <property type="match status" value="1"/>
</dbReference>
<evidence type="ECO:0000313" key="5">
    <source>
        <dbReference type="EMBL" id="AOV58602.1"/>
    </source>
</evidence>
<feature type="domain" description="Chitin-binding type-3" evidence="4">
    <location>
        <begin position="169"/>
        <end position="212"/>
    </location>
</feature>
<evidence type="ECO:0000313" key="6">
    <source>
        <dbReference type="Proteomes" id="UP000240920"/>
    </source>
</evidence>
<dbReference type="GO" id="GO:0019058">
    <property type="term" value="P:viral life cycle"/>
    <property type="evidence" value="ECO:0007669"/>
    <property type="project" value="UniProtKB-ARBA"/>
</dbReference>
<gene>
    <name evidence="5" type="ORF">S250808_097</name>
</gene>
<dbReference type="GO" id="GO:0004553">
    <property type="term" value="F:hydrolase activity, hydrolyzing O-glycosyl compounds"/>
    <property type="evidence" value="ECO:0007669"/>
    <property type="project" value="InterPro"/>
</dbReference>
<feature type="domain" description="Chitin-binding type-3" evidence="4">
    <location>
        <begin position="120"/>
        <end position="162"/>
    </location>
</feature>
<dbReference type="SUPFAM" id="SSF51055">
    <property type="entry name" value="Carbohydrate binding domain"/>
    <property type="match status" value="2"/>
</dbReference>
<dbReference type="InterPro" id="IPR011050">
    <property type="entry name" value="Pectin_lyase_fold/virulence"/>
</dbReference>
<dbReference type="GO" id="GO:0044423">
    <property type="term" value="C:virion component"/>
    <property type="evidence" value="ECO:0007669"/>
    <property type="project" value="UniProtKB-KW"/>
</dbReference>
<keyword evidence="2" id="KW-0378">Hydrolase</keyword>
<dbReference type="GO" id="GO:0030246">
    <property type="term" value="F:carbohydrate binding"/>
    <property type="evidence" value="ECO:0007669"/>
    <property type="project" value="InterPro"/>
</dbReference>
<dbReference type="EMBL" id="KU686197">
    <property type="protein sequence ID" value="AOV58602.1"/>
    <property type="molecule type" value="Genomic_DNA"/>
</dbReference>
<dbReference type="Gene3D" id="2.10.10.20">
    <property type="entry name" value="Carbohydrate-binding module superfamily 5/12"/>
    <property type="match status" value="4"/>
</dbReference>
<evidence type="ECO:0000259" key="4">
    <source>
        <dbReference type="SMART" id="SM00495"/>
    </source>
</evidence>
<accession>A0A1D8KIZ6</accession>
<organism evidence="5 6">
    <name type="scientific">Synechococcus phage S-CAM3</name>
    <dbReference type="NCBI Taxonomy" id="1883366"/>
    <lineage>
        <taxon>Viruses</taxon>
        <taxon>Duplodnaviria</taxon>
        <taxon>Heunggongvirae</taxon>
        <taxon>Uroviricota</taxon>
        <taxon>Caudoviricetes</taxon>
        <taxon>Pantevenvirales</taxon>
        <taxon>Kyanoviridae</taxon>
        <taxon>Charybdisvirus</taxon>
        <taxon>Charybdisvirus scam3</taxon>
    </lineage>
</organism>